<reference evidence="1" key="2">
    <citation type="journal article" date="2022" name="New Phytol.">
        <title>Evolutionary transition to the ectomycorrhizal habit in the genomes of a hyperdiverse lineage of mushroom-forming fungi.</title>
        <authorList>
            <person name="Looney B."/>
            <person name="Miyauchi S."/>
            <person name="Morin E."/>
            <person name="Drula E."/>
            <person name="Courty P.E."/>
            <person name="Kohler A."/>
            <person name="Kuo A."/>
            <person name="LaButti K."/>
            <person name="Pangilinan J."/>
            <person name="Lipzen A."/>
            <person name="Riley R."/>
            <person name="Andreopoulos W."/>
            <person name="He G."/>
            <person name="Johnson J."/>
            <person name="Nolan M."/>
            <person name="Tritt A."/>
            <person name="Barry K.W."/>
            <person name="Grigoriev I.V."/>
            <person name="Nagy L.G."/>
            <person name="Hibbett D."/>
            <person name="Henrissat B."/>
            <person name="Matheny P.B."/>
            <person name="Labbe J."/>
            <person name="Martin F.M."/>
        </authorList>
    </citation>
    <scope>NUCLEOTIDE SEQUENCE</scope>
    <source>
        <strain evidence="1">HHB10654</strain>
    </source>
</reference>
<gene>
    <name evidence="1" type="ORF">BV25DRAFT_1870694</name>
</gene>
<comment type="caution">
    <text evidence="1">The sequence shown here is derived from an EMBL/GenBank/DDBJ whole genome shotgun (WGS) entry which is preliminary data.</text>
</comment>
<organism evidence="1 2">
    <name type="scientific">Artomyces pyxidatus</name>
    <dbReference type="NCBI Taxonomy" id="48021"/>
    <lineage>
        <taxon>Eukaryota</taxon>
        <taxon>Fungi</taxon>
        <taxon>Dikarya</taxon>
        <taxon>Basidiomycota</taxon>
        <taxon>Agaricomycotina</taxon>
        <taxon>Agaricomycetes</taxon>
        <taxon>Russulales</taxon>
        <taxon>Auriscalpiaceae</taxon>
        <taxon>Artomyces</taxon>
    </lineage>
</organism>
<evidence type="ECO:0000313" key="2">
    <source>
        <dbReference type="Proteomes" id="UP000814140"/>
    </source>
</evidence>
<name>A0ACB8T0U1_9AGAM</name>
<dbReference type="Proteomes" id="UP000814140">
    <property type="component" value="Unassembled WGS sequence"/>
</dbReference>
<sequence>MEEPFETKILTRFEKYEEFFALQQSILALDMTTERSAEDSWKDATTMQQLFTIFTMYREQNYLLDPFLEKLVTPVVDKLKAHAQYLADTKQSVQYTKTLTNVGELLYYYIKCRGYKTIVRFFPHEIADLSVALEFIQGLDDIKHPSIWPLQYIVLLWISLICMIPFDLNQFDEVADAGRTASTLETIAKNSLGKSGLARQGASVLLSRLYVRNDTRVRLPGFVEWSASALGVLETLCETVKISPADIILSHATVLFRITELAEQSSMLMTNAVVRKARIKLVSRIALRMLPAAPRVVLRKGRIISTGDMADSGDASEHQDEDDIPEEIETVLEQLMHALQDRDTIVRWSAAKAVARIAERLPADFTNQVVDTVFSLFSIHSIGVASLYDMPAIAESTWHGTCLACAELARRGLVADDKMPDLINWISKALYFDIRKGAHSVGSSVRDAAAYVLWSLARAYDKSVMEPFALDLARKLVAVSVYDREIHIRRAVSAAFQEYVGRMAIFPHGIDVLGKTDFFAVGLRRNSFTIAAPQVAQHEEYRASLIDHVINVGLRHWDSSMRLLAAQSLRRICELNLVNLGPECAQRVRVLLKLPDPGDVQGGLLALAEIASAYSESGEMEKLRSDIFTYLADAPFGMIESSRHELVTAAACELIASSISLEEIQLSTRSTVPHWRKVVDVGLKHRNSTVQEAASNAMNVVSRLVDCSATVQRYASVHLAGAPMLQQSLARLLGRLDYTAHPHGISEALDCLLESVKLASPKRMQNIEARRNCFTSMTSILTLVAPQLQDYLKPTDVCTIMEALIGGLEDYTLDERGDVGSWVRIACIQGLTTCSLALIAQAGTLANFADYLPAARYLLVVAGILKQGVERLDNVRQQAGEHFLKLLSNPLPLIPDAEYWRIRGEPLMQELFLSDTPVGWQDSSWIFPRAVRLLEISEYRRGILTGLLLSIGSKTHSTQLPVSNSLIEYARSLPLADGEKQHYDLVSFVHDAIAQAKTNLGSNNNVIPVLQLFNLLLEADVLDRLVEDPANLKSLQALLSMTSRGVSKLKNVQRIQECMKVVINLLTLPAMYDACVMKLPEFISHPYPTIRAAAAEHLYLVLQTRDLGRDTEEAEELLLETEWLSPDKALVDEATRVLVEKLS</sequence>
<evidence type="ECO:0000313" key="1">
    <source>
        <dbReference type="EMBL" id="KAI0061711.1"/>
    </source>
</evidence>
<accession>A0ACB8T0U1</accession>
<dbReference type="EMBL" id="MU277211">
    <property type="protein sequence ID" value="KAI0061711.1"/>
    <property type="molecule type" value="Genomic_DNA"/>
</dbReference>
<reference evidence="1" key="1">
    <citation type="submission" date="2021-03" db="EMBL/GenBank/DDBJ databases">
        <authorList>
            <consortium name="DOE Joint Genome Institute"/>
            <person name="Ahrendt S."/>
            <person name="Looney B.P."/>
            <person name="Miyauchi S."/>
            <person name="Morin E."/>
            <person name="Drula E."/>
            <person name="Courty P.E."/>
            <person name="Chicoki N."/>
            <person name="Fauchery L."/>
            <person name="Kohler A."/>
            <person name="Kuo A."/>
            <person name="Labutti K."/>
            <person name="Pangilinan J."/>
            <person name="Lipzen A."/>
            <person name="Riley R."/>
            <person name="Andreopoulos W."/>
            <person name="He G."/>
            <person name="Johnson J."/>
            <person name="Barry K.W."/>
            <person name="Grigoriev I.V."/>
            <person name="Nagy L."/>
            <person name="Hibbett D."/>
            <person name="Henrissat B."/>
            <person name="Matheny P.B."/>
            <person name="Labbe J."/>
            <person name="Martin F."/>
        </authorList>
    </citation>
    <scope>NUCLEOTIDE SEQUENCE</scope>
    <source>
        <strain evidence="1">HHB10654</strain>
    </source>
</reference>
<proteinExistence type="predicted"/>
<keyword evidence="2" id="KW-1185">Reference proteome</keyword>
<protein>
    <submittedName>
        <fullName evidence="1">TBCD protein</fullName>
    </submittedName>
</protein>